<evidence type="ECO:0000313" key="1">
    <source>
        <dbReference type="EMBL" id="MDE1480252.1"/>
    </source>
</evidence>
<dbReference type="Proteomes" id="UP001222434">
    <property type="component" value="Unassembled WGS sequence"/>
</dbReference>
<accession>A0AAJ1N3B2</accession>
<dbReference type="RefSeq" id="WP_274713674.1">
    <property type="nucleotide sequence ID" value="NZ_JAILSO010000109.1"/>
</dbReference>
<dbReference type="AlphaFoldDB" id="A0AAJ1N3B2"/>
<evidence type="ECO:0000313" key="2">
    <source>
        <dbReference type="Proteomes" id="UP001222434"/>
    </source>
</evidence>
<name>A0AAJ1N3B2_XENBV</name>
<reference evidence="1" key="2">
    <citation type="journal article" date="2022" name="J. Evol. Biol.">
        <title>Pre- and post-association barriers to host switching in sympatric mutualists.</title>
        <authorList>
            <person name="Dinges Z.M."/>
            <person name="Phillips R.K."/>
            <person name="Lively C.M."/>
            <person name="Bashey F."/>
        </authorList>
    </citation>
    <scope>NUCLEOTIDE SEQUENCE</scope>
    <source>
        <strain evidence="1">MC_266_E_2016</strain>
    </source>
</reference>
<protein>
    <submittedName>
        <fullName evidence="1">Uncharacterized protein</fullName>
    </submittedName>
</protein>
<gene>
    <name evidence="1" type="ORF">KKJ01_19030</name>
</gene>
<reference evidence="1" key="1">
    <citation type="submission" date="2021-08" db="EMBL/GenBank/DDBJ databases">
        <authorList>
            <person name="Papudeshi B."/>
            <person name="Bashey-Visser F."/>
        </authorList>
    </citation>
    <scope>NUCLEOTIDE SEQUENCE</scope>
    <source>
        <strain evidence="1">MC_266_E_2016</strain>
    </source>
</reference>
<organism evidence="1 2">
    <name type="scientific">Xenorhabdus bovienii</name>
    <name type="common">Xenorhabdus nematophila subsp. bovienii</name>
    <dbReference type="NCBI Taxonomy" id="40576"/>
    <lineage>
        <taxon>Bacteria</taxon>
        <taxon>Pseudomonadati</taxon>
        <taxon>Pseudomonadota</taxon>
        <taxon>Gammaproteobacteria</taxon>
        <taxon>Enterobacterales</taxon>
        <taxon>Morganellaceae</taxon>
        <taxon>Xenorhabdus</taxon>
    </lineage>
</organism>
<proteinExistence type="predicted"/>
<sequence>MTIEYAVIGKNNSDDLTDRYALKNDTLNASSLKHLAEMCAKDYNDHHDGWGAYWPIDIVIFSEGRSIGVFRVEQEYNPTFTASCQKG</sequence>
<comment type="caution">
    <text evidence="1">The sequence shown here is derived from an EMBL/GenBank/DDBJ whole genome shotgun (WGS) entry which is preliminary data.</text>
</comment>
<dbReference type="EMBL" id="JAILSO010000109">
    <property type="protein sequence ID" value="MDE1480252.1"/>
    <property type="molecule type" value="Genomic_DNA"/>
</dbReference>